<dbReference type="InParanoid" id="A0A7X0JX22"/>
<dbReference type="Proteomes" id="UP000528457">
    <property type="component" value="Unassembled WGS sequence"/>
</dbReference>
<sequence length="107" mass="12301">MKIRIVLGLVFLSVHTILYVFVLHANIVKATDAEMTWLIFMLIDFPVSLGVLTPILHVEGSPEWNNLYLPALYFGVLGSLWWYYLPTLFSKLIDGLYNWLSDLAVKK</sequence>
<accession>A0A7X0JX22</accession>
<evidence type="ECO:0000313" key="3">
    <source>
        <dbReference type="Proteomes" id="UP000528457"/>
    </source>
</evidence>
<feature type="transmembrane region" description="Helical" evidence="1">
    <location>
        <begin position="37"/>
        <end position="55"/>
    </location>
</feature>
<keyword evidence="3" id="KW-1185">Reference proteome</keyword>
<comment type="caution">
    <text evidence="2">The sequence shown here is derived from an EMBL/GenBank/DDBJ whole genome shotgun (WGS) entry which is preliminary data.</text>
</comment>
<dbReference type="AlphaFoldDB" id="A0A7X0JX22"/>
<feature type="transmembrane region" description="Helical" evidence="1">
    <location>
        <begin position="67"/>
        <end position="85"/>
    </location>
</feature>
<keyword evidence="1" id="KW-1133">Transmembrane helix</keyword>
<keyword evidence="1" id="KW-0812">Transmembrane</keyword>
<gene>
    <name evidence="2" type="ORF">HNR48_004107</name>
</gene>
<evidence type="ECO:0000256" key="1">
    <source>
        <dbReference type="SAM" id="Phobius"/>
    </source>
</evidence>
<reference evidence="2 3" key="1">
    <citation type="submission" date="2020-08" db="EMBL/GenBank/DDBJ databases">
        <title>Genomic Encyclopedia of Type Strains, Phase IV (KMG-IV): sequencing the most valuable type-strain genomes for metagenomic binning, comparative biology and taxonomic classification.</title>
        <authorList>
            <person name="Goeker M."/>
        </authorList>
    </citation>
    <scope>NUCLEOTIDE SEQUENCE [LARGE SCALE GENOMIC DNA]</scope>
    <source>
        <strain evidence="2 3">DSM 22368</strain>
    </source>
</reference>
<organism evidence="2 3">
    <name type="scientific">Pseudoteredinibacter isoporae</name>
    <dbReference type="NCBI Taxonomy" id="570281"/>
    <lineage>
        <taxon>Bacteria</taxon>
        <taxon>Pseudomonadati</taxon>
        <taxon>Pseudomonadota</taxon>
        <taxon>Gammaproteobacteria</taxon>
        <taxon>Cellvibrionales</taxon>
        <taxon>Cellvibrionaceae</taxon>
        <taxon>Pseudoteredinibacter</taxon>
    </lineage>
</organism>
<name>A0A7X0JX22_9GAMM</name>
<proteinExistence type="predicted"/>
<keyword evidence="1" id="KW-0472">Membrane</keyword>
<dbReference type="EMBL" id="JACHHT010000005">
    <property type="protein sequence ID" value="MBB6523792.1"/>
    <property type="molecule type" value="Genomic_DNA"/>
</dbReference>
<evidence type="ECO:0000313" key="2">
    <source>
        <dbReference type="EMBL" id="MBB6523792.1"/>
    </source>
</evidence>
<protein>
    <submittedName>
        <fullName evidence="2">Uncharacterized protein</fullName>
    </submittedName>
</protein>
<feature type="transmembrane region" description="Helical" evidence="1">
    <location>
        <begin position="6"/>
        <end position="25"/>
    </location>
</feature>